<name>A0ABV5CI61_9SPHI</name>
<dbReference type="SUPFAM" id="SSF46626">
    <property type="entry name" value="Cytochrome c"/>
    <property type="match status" value="1"/>
</dbReference>
<dbReference type="Proteomes" id="UP001580928">
    <property type="component" value="Unassembled WGS sequence"/>
</dbReference>
<dbReference type="InterPro" id="IPR036909">
    <property type="entry name" value="Cyt_c-like_dom_sf"/>
</dbReference>
<dbReference type="InterPro" id="IPR011989">
    <property type="entry name" value="ARM-like"/>
</dbReference>
<dbReference type="Gene3D" id="2.120.10.30">
    <property type="entry name" value="TolB, C-terminal domain"/>
    <property type="match status" value="1"/>
</dbReference>
<dbReference type="Pfam" id="PF00034">
    <property type="entry name" value="Cytochrom_C"/>
    <property type="match status" value="1"/>
</dbReference>
<evidence type="ECO:0000256" key="2">
    <source>
        <dbReference type="ARBA" id="ARBA00022723"/>
    </source>
</evidence>
<dbReference type="InterPro" id="IPR013428">
    <property type="entry name" value="Membrane-bound_put_N"/>
</dbReference>
<proteinExistence type="predicted"/>
<dbReference type="InterPro" id="IPR016024">
    <property type="entry name" value="ARM-type_fold"/>
</dbReference>
<dbReference type="SUPFAM" id="SSF50952">
    <property type="entry name" value="Soluble quinoprotein glucose dehydrogenase"/>
    <property type="match status" value="1"/>
</dbReference>
<protein>
    <submittedName>
        <fullName evidence="6">PVC-type heme-binding CxxCH protein</fullName>
    </submittedName>
</protein>
<evidence type="ECO:0000256" key="1">
    <source>
        <dbReference type="ARBA" id="ARBA00022617"/>
    </source>
</evidence>
<dbReference type="CDD" id="cd01834">
    <property type="entry name" value="SGNH_hydrolase_like_2"/>
    <property type="match status" value="1"/>
</dbReference>
<evidence type="ECO:0000256" key="3">
    <source>
        <dbReference type="ARBA" id="ARBA00023004"/>
    </source>
</evidence>
<dbReference type="Gene3D" id="1.25.10.10">
    <property type="entry name" value="Leucine-rich Repeat Variant"/>
    <property type="match status" value="1"/>
</dbReference>
<dbReference type="SUPFAM" id="SSF48371">
    <property type="entry name" value="ARM repeat"/>
    <property type="match status" value="1"/>
</dbReference>
<evidence type="ECO:0000313" key="7">
    <source>
        <dbReference type="Proteomes" id="UP001580928"/>
    </source>
</evidence>
<dbReference type="InterPro" id="IPR011042">
    <property type="entry name" value="6-blade_b-propeller_TolB-like"/>
</dbReference>
<dbReference type="EMBL" id="JBBVGT010000002">
    <property type="protein sequence ID" value="MFB5946325.1"/>
    <property type="molecule type" value="Genomic_DNA"/>
</dbReference>
<dbReference type="RefSeq" id="WP_375557851.1">
    <property type="nucleotide sequence ID" value="NZ_JBBVGT010000002.1"/>
</dbReference>
<organism evidence="6 7">
    <name type="scientific">Albibacterium profundi</name>
    <dbReference type="NCBI Taxonomy" id="3134906"/>
    <lineage>
        <taxon>Bacteria</taxon>
        <taxon>Pseudomonadati</taxon>
        <taxon>Bacteroidota</taxon>
        <taxon>Sphingobacteriia</taxon>
        <taxon>Sphingobacteriales</taxon>
        <taxon>Sphingobacteriaceae</taxon>
        <taxon>Albibacterium</taxon>
    </lineage>
</organism>
<dbReference type="InterPro" id="IPR036514">
    <property type="entry name" value="SGNH_hydro_sf"/>
</dbReference>
<keyword evidence="1 4" id="KW-0349">Heme</keyword>
<dbReference type="Pfam" id="PF23500">
    <property type="entry name" value="DUF7133"/>
    <property type="match status" value="1"/>
</dbReference>
<dbReference type="InterPro" id="IPR011041">
    <property type="entry name" value="Quinoprot_gluc/sorb_DH_b-prop"/>
</dbReference>
<dbReference type="PANTHER" id="PTHR33546">
    <property type="entry name" value="LARGE, MULTIFUNCTIONAL SECRETED PROTEIN-RELATED"/>
    <property type="match status" value="1"/>
</dbReference>
<reference evidence="6 7" key="1">
    <citation type="submission" date="2024-04" db="EMBL/GenBank/DDBJ databases">
        <title>Albibacterium profundi sp. nov., isolated from sediment of the Challenger Deep of Mariana Trench.</title>
        <authorList>
            <person name="Wang Y."/>
        </authorList>
    </citation>
    <scope>NUCLEOTIDE SEQUENCE [LARGE SCALE GENOMIC DNA]</scope>
    <source>
        <strain evidence="6 7">RHL897</strain>
    </source>
</reference>
<sequence length="1063" mass="120247">MKIHPSGNIIFFSLFTILFAFTFSQCNRSQRPTADVKKDTHIVLIGNNLASRMMNFGYFETELHLRYPDSNLFVRNMGDGGNTPGFRPHSSRNSPWAFPGAEKFQPEDLDNHSDSQGFFETEDQWLSRLKADVILAFFGFNESFRGPEGLENYRKELDAFVKHTLQQKYNGQHPPQLVLVSPIAFEDLSDEYDLPDGGKENENLALYTEAMEAVADSNQVFFVDLFEPTKDWFEESSQLTIDGSQLNAEGYARLAPLLADLSFGEKSHESDADPEAVRAAVLEKDWMWHNDFKIPNGVHAYGRRYDPFGPDNYPAEIEKIRQMTAVRDSAIQLALKGETIDLEAADRKTRDLPEVETNYKKEVKYLSDEEALSTLHTAPGFEIELFASEQEFPDLAKPFQLTFDNSGRLWVAAMPSYPHYKPGDPKPDDKLLILEDTDGDGKADKQTIFADGLHLPLGFEVTEEGVYVSQGTNLILLKDTDGDGKADEREILLSGFDDHDTHHNIHAFTSSPSGAIFMGEGIFLHTNVETSYGPVRATQGGFYRYDPKRRKLERTSQPYSPNPWGIAFDDWGQNFYAETSSPDVRWMMPASVKPRYGVNTKTSRNLIDPDHRVRPTSGLEFVSSRHFPDEMQGDFLINNTIGFLGTKQHTLTDAGTGYESHHRQDLLVSSDNNFRPVDLEFAPDGSLYIVDWHNVLIGHMQHNARDPLRDHTHGRIYRITYPSRPLVEPAKIDGASIPDLLDNLKLPEYRTRYRTRNELRGRETADVVEAVKDWVEKLDKNDERYEHHLLEALWVTWGANQVDQQLLSRLLKAEDYHARAAAVRVLRYTGHQVENQQELLMQAAADPHGRVRLEAIVTASWLPKEQGLAILEKASEMPIDDWMQIAYETADAHLNLMSIDDRRALAEAENKNKAKEEAKNLPANLSKEEQELFRKGEAIYLREGYCVTCHQPDGKGLPLSGFPPLSETRWVTGSQERMIRVILNGMLGPITVNGDDFPGQVPMTPFGGLLNDEEVAAVATYVRNSFGNSASAIKPATVKEVREATKDKEGFYSSDELLKLYPL</sequence>
<evidence type="ECO:0000259" key="5">
    <source>
        <dbReference type="PROSITE" id="PS51007"/>
    </source>
</evidence>
<dbReference type="Pfam" id="PF13646">
    <property type="entry name" value="HEAT_2"/>
    <property type="match status" value="1"/>
</dbReference>
<dbReference type="Gene3D" id="1.10.760.10">
    <property type="entry name" value="Cytochrome c-like domain"/>
    <property type="match status" value="1"/>
</dbReference>
<evidence type="ECO:0000313" key="6">
    <source>
        <dbReference type="EMBL" id="MFB5946325.1"/>
    </source>
</evidence>
<dbReference type="InterPro" id="IPR009056">
    <property type="entry name" value="Cyt_c-like_dom"/>
</dbReference>
<feature type="domain" description="Cytochrome c" evidence="5">
    <location>
        <begin position="931"/>
        <end position="1026"/>
    </location>
</feature>
<comment type="caution">
    <text evidence="6">The sequence shown here is derived from an EMBL/GenBank/DDBJ whole genome shotgun (WGS) entry which is preliminary data.</text>
</comment>
<dbReference type="PROSITE" id="PS51007">
    <property type="entry name" value="CYTC"/>
    <property type="match status" value="1"/>
</dbReference>
<gene>
    <name evidence="6" type="ORF">WKR92_10815</name>
</gene>
<dbReference type="InterPro" id="IPR055557">
    <property type="entry name" value="DUF7133"/>
</dbReference>
<keyword evidence="3 4" id="KW-0408">Iron</keyword>
<keyword evidence="2 4" id="KW-0479">Metal-binding</keyword>
<dbReference type="PANTHER" id="PTHR33546:SF1">
    <property type="entry name" value="LARGE, MULTIFUNCTIONAL SECRETED PROTEIN"/>
    <property type="match status" value="1"/>
</dbReference>
<dbReference type="Gene3D" id="3.40.50.1110">
    <property type="entry name" value="SGNH hydrolase"/>
    <property type="match status" value="1"/>
</dbReference>
<keyword evidence="7" id="KW-1185">Reference proteome</keyword>
<dbReference type="NCBIfam" id="TIGR02604">
    <property type="entry name" value="Piru_Ver_Nterm"/>
    <property type="match status" value="1"/>
</dbReference>
<evidence type="ECO:0000256" key="4">
    <source>
        <dbReference type="PROSITE-ProRule" id="PRU00433"/>
    </source>
</evidence>
<dbReference type="SUPFAM" id="SSF52266">
    <property type="entry name" value="SGNH hydrolase"/>
    <property type="match status" value="1"/>
</dbReference>
<accession>A0ABV5CI61</accession>